<dbReference type="PANTHER" id="PTHR10010:SF46">
    <property type="entry name" value="SODIUM-DEPENDENT PHOSPHATE TRANSPORT PROTEIN 2B"/>
    <property type="match status" value="1"/>
</dbReference>
<gene>
    <name evidence="8" type="ORF">EDM21_07950</name>
</gene>
<keyword evidence="3 7" id="KW-0812">Transmembrane</keyword>
<evidence type="ECO:0000256" key="4">
    <source>
        <dbReference type="ARBA" id="ARBA00022989"/>
    </source>
</evidence>
<reference evidence="8 9" key="1">
    <citation type="journal article" date="2019" name="Microorganisms">
        <title>Paenibacillus lutrae sp. nov., A Chitinolytic Species Isolated from A River Otter in Castril Natural Park, Granada, Spain.</title>
        <authorList>
            <person name="Rodriguez M."/>
            <person name="Reina J.C."/>
            <person name="Bejar V."/>
            <person name="Llamas I."/>
        </authorList>
    </citation>
    <scope>NUCLEOTIDE SEQUENCE [LARGE SCALE GENOMIC DNA]</scope>
    <source>
        <strain evidence="8 9">N10</strain>
    </source>
</reference>
<evidence type="ECO:0000313" key="9">
    <source>
        <dbReference type="Proteomes" id="UP000490800"/>
    </source>
</evidence>
<dbReference type="NCBIfam" id="NF037997">
    <property type="entry name" value="Na_Pi_symport"/>
    <property type="match status" value="2"/>
</dbReference>
<organism evidence="8 9">
    <name type="scientific">Paenibacillus lutrae</name>
    <dbReference type="NCBI Taxonomy" id="2078573"/>
    <lineage>
        <taxon>Bacteria</taxon>
        <taxon>Bacillati</taxon>
        <taxon>Bacillota</taxon>
        <taxon>Bacilli</taxon>
        <taxon>Bacillales</taxon>
        <taxon>Paenibacillaceae</taxon>
        <taxon>Paenibacillus</taxon>
    </lineage>
</organism>
<feature type="transmembrane region" description="Helical" evidence="7">
    <location>
        <begin position="109"/>
        <end position="127"/>
    </location>
</feature>
<accession>A0A7X3FGZ3</accession>
<feature type="transmembrane region" description="Helical" evidence="7">
    <location>
        <begin position="270"/>
        <end position="292"/>
    </location>
</feature>
<feature type="transmembrane region" description="Helical" evidence="7">
    <location>
        <begin position="380"/>
        <end position="401"/>
    </location>
</feature>
<keyword evidence="2" id="KW-1003">Cell membrane</keyword>
<evidence type="ECO:0000256" key="7">
    <source>
        <dbReference type="SAM" id="Phobius"/>
    </source>
</evidence>
<evidence type="ECO:0000313" key="8">
    <source>
        <dbReference type="EMBL" id="MVO99459.1"/>
    </source>
</evidence>
<feature type="transmembrane region" description="Helical" evidence="7">
    <location>
        <begin position="312"/>
        <end position="337"/>
    </location>
</feature>
<dbReference type="AlphaFoldDB" id="A0A7X3FGZ3"/>
<keyword evidence="9" id="KW-1185">Reference proteome</keyword>
<dbReference type="InterPro" id="IPR003841">
    <property type="entry name" value="Na/Pi_transpt"/>
</dbReference>
<dbReference type="GO" id="GO:0005436">
    <property type="term" value="F:sodium:phosphate symporter activity"/>
    <property type="evidence" value="ECO:0007669"/>
    <property type="project" value="InterPro"/>
</dbReference>
<protein>
    <submittedName>
        <fullName evidence="8">Na/Pi-cotransporter II-like protein</fullName>
    </submittedName>
</protein>
<evidence type="ECO:0000256" key="1">
    <source>
        <dbReference type="ARBA" id="ARBA00004651"/>
    </source>
</evidence>
<feature type="transmembrane region" description="Helical" evidence="7">
    <location>
        <begin position="50"/>
        <end position="73"/>
    </location>
</feature>
<evidence type="ECO:0000256" key="3">
    <source>
        <dbReference type="ARBA" id="ARBA00022692"/>
    </source>
</evidence>
<dbReference type="GO" id="GO:0005886">
    <property type="term" value="C:plasma membrane"/>
    <property type="evidence" value="ECO:0007669"/>
    <property type="project" value="UniProtKB-SubCell"/>
</dbReference>
<proteinExistence type="predicted"/>
<evidence type="ECO:0000256" key="2">
    <source>
        <dbReference type="ARBA" id="ARBA00022475"/>
    </source>
</evidence>
<dbReference type="EMBL" id="RHLK01000003">
    <property type="protein sequence ID" value="MVO99459.1"/>
    <property type="molecule type" value="Genomic_DNA"/>
</dbReference>
<feature type="region of interest" description="Disordered" evidence="6">
    <location>
        <begin position="149"/>
        <end position="193"/>
    </location>
</feature>
<feature type="region of interest" description="Disordered" evidence="6">
    <location>
        <begin position="217"/>
        <end position="260"/>
    </location>
</feature>
<feature type="transmembrane region" description="Helical" evidence="7">
    <location>
        <begin position="349"/>
        <end position="368"/>
    </location>
</feature>
<evidence type="ECO:0000256" key="6">
    <source>
        <dbReference type="SAM" id="MobiDB-lite"/>
    </source>
</evidence>
<dbReference type="PANTHER" id="PTHR10010">
    <property type="entry name" value="SOLUTE CARRIER FAMILY 34 SODIUM PHOSPHATE , MEMBER 2-RELATED"/>
    <property type="match status" value="1"/>
</dbReference>
<keyword evidence="4 7" id="KW-1133">Transmembrane helix</keyword>
<keyword evidence="5 7" id="KW-0472">Membrane</keyword>
<dbReference type="OrthoDB" id="9763003at2"/>
<sequence>MWTTLALPLLAGLSVFLFGMKMMELALHQLAGPHIYRFLETATKTPAHGLATGTALTALLQSSSAVTVISIGLVNAGVLTFPRTLGIILGTNIGTCLTTELIGLNAAGIAIPLLLASAAVWLGSWLVSPGAGPGPRTAAGRLHEARGLPRSADLRGNAPTSGAPGSAELAPGGTSAQPAVHIHGGPGGRPQRLLHTSAARSADNCLPAGRADRGVRLASSSLRVDSRRTDPGTSIPPAGQAHNSRGQTGPGGGRAGKPGKPRRWLHGVRYAALAASGFSLVLIGIQIMQSIGPALENLGLFAWFIEHAKISLLWGIAAGAAVAALIHSSSAVIVMSMGFAASGVISPELGIAITIGSNVGTCITAWMASIGGTRAGVFVAWSHILLNVGGAALFFPMIGLLHDVSAWMTSDPSAQIARAQTLFNIACSLIALPLCYLPFSRSKSLQPHT</sequence>
<comment type="subcellular location">
    <subcellularLocation>
        <location evidence="1">Cell membrane</location>
        <topology evidence="1">Multi-pass membrane protein</topology>
    </subcellularLocation>
</comment>
<feature type="transmembrane region" description="Helical" evidence="7">
    <location>
        <begin position="422"/>
        <end position="439"/>
    </location>
</feature>
<dbReference type="Pfam" id="PF02690">
    <property type="entry name" value="Na_Pi_cotrans"/>
    <property type="match status" value="2"/>
</dbReference>
<dbReference type="Proteomes" id="UP000490800">
    <property type="component" value="Unassembled WGS sequence"/>
</dbReference>
<name>A0A7X3FGZ3_9BACL</name>
<comment type="caution">
    <text evidence="8">The sequence shown here is derived from an EMBL/GenBank/DDBJ whole genome shotgun (WGS) entry which is preliminary data.</text>
</comment>
<evidence type="ECO:0000256" key="5">
    <source>
        <dbReference type="ARBA" id="ARBA00023136"/>
    </source>
</evidence>
<dbReference type="GO" id="GO:0044341">
    <property type="term" value="P:sodium-dependent phosphate transport"/>
    <property type="evidence" value="ECO:0007669"/>
    <property type="project" value="InterPro"/>
</dbReference>